<dbReference type="KEGG" id="nga:Ngar_c14110"/>
<proteinExistence type="predicted"/>
<dbReference type="EMBL" id="CP002408">
    <property type="protein sequence ID" value="AFU58347.1"/>
    <property type="molecule type" value="Genomic_DNA"/>
</dbReference>
<dbReference type="GeneID" id="58787685"/>
<keyword evidence="2" id="KW-1185">Reference proteome</keyword>
<evidence type="ECO:0000313" key="2">
    <source>
        <dbReference type="Proteomes" id="UP000008037"/>
    </source>
</evidence>
<dbReference type="InParanoid" id="K0IJB7"/>
<dbReference type="AlphaFoldDB" id="K0IJB7"/>
<accession>K0IJB7</accession>
<reference evidence="1 2" key="1">
    <citation type="journal article" date="2012" name="Environ. Microbiol.">
        <title>The genome of the ammonia-oxidizing Candidatus Nitrososphaera gargensis: insights into metabolic versatility and environmental adaptations.</title>
        <authorList>
            <person name="Spang A."/>
            <person name="Poehlein A."/>
            <person name="Offre P."/>
            <person name="Zumbragel S."/>
            <person name="Haider S."/>
            <person name="Rychlik N."/>
            <person name="Nowka B."/>
            <person name="Schmeisser C."/>
            <person name="Lebedeva E.V."/>
            <person name="Rattei T."/>
            <person name="Bohm C."/>
            <person name="Schmid M."/>
            <person name="Galushko A."/>
            <person name="Hatzenpichler R."/>
            <person name="Weinmaier T."/>
            <person name="Daniel R."/>
            <person name="Schleper C."/>
            <person name="Spieck E."/>
            <person name="Streit W."/>
            <person name="Wagner M."/>
        </authorList>
    </citation>
    <scope>NUCLEOTIDE SEQUENCE [LARGE SCALE GENOMIC DNA]</scope>
    <source>
        <strain evidence="2">Ga9.2</strain>
    </source>
</reference>
<dbReference type="HOGENOM" id="CLU_2968574_0_0_2"/>
<dbReference type="RefSeq" id="WP_015018884.1">
    <property type="nucleotide sequence ID" value="NC_018719.1"/>
</dbReference>
<organism evidence="1 2">
    <name type="scientific">Nitrososphaera gargensis (strain Ga9.2)</name>
    <dbReference type="NCBI Taxonomy" id="1237085"/>
    <lineage>
        <taxon>Archaea</taxon>
        <taxon>Nitrososphaerota</taxon>
        <taxon>Nitrososphaeria</taxon>
        <taxon>Nitrososphaerales</taxon>
        <taxon>Nitrososphaeraceae</taxon>
        <taxon>Nitrososphaera</taxon>
    </lineage>
</organism>
<protein>
    <submittedName>
        <fullName evidence="1">Uncharacterized protein</fullName>
    </submittedName>
</protein>
<evidence type="ECO:0000313" key="1">
    <source>
        <dbReference type="EMBL" id="AFU58347.1"/>
    </source>
</evidence>
<dbReference type="Proteomes" id="UP000008037">
    <property type="component" value="Chromosome"/>
</dbReference>
<dbReference type="BioCyc" id="CNIT1237085:G1324-1409-MONOMER"/>
<sequence>MAPGKFQCSCGKTIEYIDRVVGGNNAQSTTLVCSKCQKEHQITFYGFLSEIKGASIKR</sequence>
<gene>
    <name evidence="1" type="ordered locus">Ngar_c14110</name>
</gene>
<name>K0IJB7_NITGG</name>
<dbReference type="OrthoDB" id="5701at2157"/>